<accession>A0AAV5RIA3</accession>
<dbReference type="EMBL" id="BTGC01000003">
    <property type="protein sequence ID" value="GMM50886.1"/>
    <property type="molecule type" value="Genomic_DNA"/>
</dbReference>
<dbReference type="GO" id="GO:0004620">
    <property type="term" value="F:phospholipase activity"/>
    <property type="evidence" value="ECO:0007669"/>
    <property type="project" value="TreeGrafter"/>
</dbReference>
<evidence type="ECO:0000313" key="4">
    <source>
        <dbReference type="Proteomes" id="UP001362899"/>
    </source>
</evidence>
<dbReference type="AlphaFoldDB" id="A0AAV5RIA3"/>
<evidence type="ECO:0000259" key="2">
    <source>
        <dbReference type="PROSITE" id="PS51043"/>
    </source>
</evidence>
<dbReference type="SMART" id="SM01127">
    <property type="entry name" value="DDHD"/>
    <property type="match status" value="1"/>
</dbReference>
<comment type="caution">
    <text evidence="3">The sequence shown here is derived from an EMBL/GenBank/DDBJ whole genome shotgun (WGS) entry which is preliminary data.</text>
</comment>
<dbReference type="GO" id="GO:0046872">
    <property type="term" value="F:metal ion binding"/>
    <property type="evidence" value="ECO:0007669"/>
    <property type="project" value="InterPro"/>
</dbReference>
<gene>
    <name evidence="3" type="ORF">DASB73_018440</name>
</gene>
<feature type="region of interest" description="Disordered" evidence="1">
    <location>
        <begin position="541"/>
        <end position="583"/>
    </location>
</feature>
<dbReference type="Proteomes" id="UP001362899">
    <property type="component" value="Unassembled WGS sequence"/>
</dbReference>
<reference evidence="3 4" key="1">
    <citation type="journal article" date="2023" name="Elife">
        <title>Identification of key yeast species and microbe-microbe interactions impacting larval growth of Drosophila in the wild.</title>
        <authorList>
            <person name="Mure A."/>
            <person name="Sugiura Y."/>
            <person name="Maeda R."/>
            <person name="Honda K."/>
            <person name="Sakurai N."/>
            <person name="Takahashi Y."/>
            <person name="Watada M."/>
            <person name="Katoh T."/>
            <person name="Gotoh A."/>
            <person name="Gotoh Y."/>
            <person name="Taniguchi I."/>
            <person name="Nakamura K."/>
            <person name="Hayashi T."/>
            <person name="Katayama T."/>
            <person name="Uemura T."/>
            <person name="Hattori Y."/>
        </authorList>
    </citation>
    <scope>NUCLEOTIDE SEQUENCE [LARGE SCALE GENOMIC DNA]</scope>
    <source>
        <strain evidence="3 4">SB-73</strain>
    </source>
</reference>
<evidence type="ECO:0000256" key="1">
    <source>
        <dbReference type="SAM" id="MobiDB-lite"/>
    </source>
</evidence>
<protein>
    <recommendedName>
        <fullName evidence="2">DDHD domain-containing protein</fullName>
    </recommendedName>
</protein>
<proteinExistence type="predicted"/>
<organism evidence="3 4">
    <name type="scientific">Starmerella bacillaris</name>
    <name type="common">Yeast</name>
    <name type="synonym">Candida zemplinina</name>
    <dbReference type="NCBI Taxonomy" id="1247836"/>
    <lineage>
        <taxon>Eukaryota</taxon>
        <taxon>Fungi</taxon>
        <taxon>Dikarya</taxon>
        <taxon>Ascomycota</taxon>
        <taxon>Saccharomycotina</taxon>
        <taxon>Dipodascomycetes</taxon>
        <taxon>Dipodascales</taxon>
        <taxon>Trichomonascaceae</taxon>
        <taxon>Starmerella</taxon>
    </lineage>
</organism>
<dbReference type="PROSITE" id="PS51043">
    <property type="entry name" value="DDHD"/>
    <property type="match status" value="1"/>
</dbReference>
<sequence length="703" mass="80687">MLLEEPCLPSKWFFYNSKYNIDDQFSAFGAESFTRGVPVPSEDAVVEDPPCCSQSTMRRTIYPVVEWLPFSPADNGRLCQTTENDSPVPVGHDRLLFEVANLDKLRPIYWPLPQYAPVIHTHWVFSDSLTPIEPSWDSLLWPIYERFIRNFNRVKLVYERATENAAEIQECVHLVDLRQESKYLRIAVLFSASNGEVYLFKAGSSYIQTRTTANCLLKGKTPRDVLAVLKPFDFEEYKVKYNVPDRCGDDANHIPTPINNLILVFHGVGQKLSDSYSKVNFVYAIDKLRVRITELMNSDEVHRHFPDGESKESRFLILPVNWRFAFKNTERPFDTESILVRSLTHIRHSFVDALMDIPLYMSENRRPGMLAAAANEANRLYDLVSSHHEDFDVGGRVHLVGHSLGSLITADLLSQQPTSLDNPQDLENAPFKFQTHNFFNTGSMLGMFMMLKEKRLRSRADFDKHHENCANDETCQVERPFGCFACKNVYNLIHPCDLLSFLMNATVDGATDPEAKRIVGPNGEPLEPCELPTVSPTSFKVGVTSPPSSPPATPTMPSTSSFSRFMSLMSPSTPKKQEDPESNEVIQEIKEELIEDFKDLNKERRYSRVQEPEEFENDPPKIRELRKRFLSLNENGQIDWKMPDHTRYTASHYLKILTAHFDYWSNREAAKFVAVECCRRPGKHNTIPEYRCQWSTAPEDQTE</sequence>
<dbReference type="InterPro" id="IPR029058">
    <property type="entry name" value="AB_hydrolase_fold"/>
</dbReference>
<keyword evidence="4" id="KW-1185">Reference proteome</keyword>
<dbReference type="PANTHER" id="PTHR23509:SF6">
    <property type="entry name" value="PHOSPHOLIPASE C1020.13C-RELATED"/>
    <property type="match status" value="1"/>
</dbReference>
<name>A0AAV5RIA3_STABA</name>
<dbReference type="Pfam" id="PF02862">
    <property type="entry name" value="DDHD"/>
    <property type="match status" value="1"/>
</dbReference>
<dbReference type="InterPro" id="IPR058055">
    <property type="entry name" value="PA-PLA1"/>
</dbReference>
<dbReference type="SUPFAM" id="SSF53474">
    <property type="entry name" value="alpha/beta-Hydrolases"/>
    <property type="match status" value="1"/>
</dbReference>
<dbReference type="InterPro" id="IPR004177">
    <property type="entry name" value="DDHD_dom"/>
</dbReference>
<evidence type="ECO:0000313" key="3">
    <source>
        <dbReference type="EMBL" id="GMM50886.1"/>
    </source>
</evidence>
<dbReference type="GO" id="GO:0005737">
    <property type="term" value="C:cytoplasm"/>
    <property type="evidence" value="ECO:0007669"/>
    <property type="project" value="TreeGrafter"/>
</dbReference>
<feature type="compositionally biased region" description="Low complexity" evidence="1">
    <location>
        <begin position="555"/>
        <end position="572"/>
    </location>
</feature>
<dbReference type="PANTHER" id="PTHR23509">
    <property type="entry name" value="PA-PL1 PHOSPHOLIPASE FAMILY"/>
    <property type="match status" value="1"/>
</dbReference>
<feature type="domain" description="DDHD" evidence="2">
    <location>
        <begin position="431"/>
        <end position="679"/>
    </location>
</feature>